<dbReference type="PANTHER" id="PTHR34299">
    <property type="entry name" value="DIACYLGLYCEROL KINASE"/>
    <property type="match status" value="1"/>
</dbReference>
<keyword evidence="7" id="KW-1185">Reference proteome</keyword>
<keyword evidence="6" id="KW-0808">Transferase</keyword>
<reference evidence="6 7" key="1">
    <citation type="submission" date="2019-02" db="EMBL/GenBank/DDBJ databases">
        <title>Genome of a new Bacteroidetes strain.</title>
        <authorList>
            <person name="Pitt A."/>
        </authorList>
    </citation>
    <scope>NUCLEOTIDE SEQUENCE [LARGE SCALE GENOMIC DNA]</scope>
    <source>
        <strain evidence="6 7">103A-SOEBACH</strain>
    </source>
</reference>
<accession>A0A4Q9B9K6</accession>
<organism evidence="6 7">
    <name type="scientific">Aquirufa antheringensis</name>
    <dbReference type="NCBI Taxonomy" id="2516559"/>
    <lineage>
        <taxon>Bacteria</taxon>
        <taxon>Pseudomonadati</taxon>
        <taxon>Bacteroidota</taxon>
        <taxon>Cytophagia</taxon>
        <taxon>Cytophagales</taxon>
        <taxon>Flectobacillaceae</taxon>
        <taxon>Aquirufa</taxon>
    </lineage>
</organism>
<keyword evidence="4" id="KW-0479">Metal-binding</keyword>
<dbReference type="EMBL" id="SEWY01000004">
    <property type="protein sequence ID" value="TBH71886.1"/>
    <property type="molecule type" value="Genomic_DNA"/>
</dbReference>
<name>A0A4Q9B9K6_9BACT</name>
<dbReference type="CDD" id="cd14265">
    <property type="entry name" value="UDPK_IM_like"/>
    <property type="match status" value="1"/>
</dbReference>
<dbReference type="GO" id="GO:0016020">
    <property type="term" value="C:membrane"/>
    <property type="evidence" value="ECO:0007669"/>
    <property type="project" value="InterPro"/>
</dbReference>
<evidence type="ECO:0000256" key="5">
    <source>
        <dbReference type="SAM" id="Phobius"/>
    </source>
</evidence>
<feature type="binding site" evidence="2">
    <location>
        <position position="59"/>
    </location>
    <ligand>
        <name>substrate</name>
    </ligand>
</feature>
<dbReference type="RefSeq" id="WP_130896226.1">
    <property type="nucleotide sequence ID" value="NZ_JAANOL010000001.1"/>
</dbReference>
<keyword evidence="5" id="KW-0472">Membrane</keyword>
<comment type="cofactor">
    <cofactor evidence="4">
        <name>Mg(2+)</name>
        <dbReference type="ChEBI" id="CHEBI:18420"/>
    </cofactor>
    <text evidence="4">Mn(2+), Zn(2+), Cd(2+) and Co(2+) support activity to lesser extents.</text>
</comment>
<comment type="caution">
    <text evidence="6">The sequence shown here is derived from an EMBL/GenBank/DDBJ whole genome shotgun (WGS) entry which is preliminary data.</text>
</comment>
<keyword evidence="4" id="KW-0460">Magnesium</keyword>
<evidence type="ECO:0000256" key="3">
    <source>
        <dbReference type="PIRSR" id="PIRSR600829-3"/>
    </source>
</evidence>
<dbReference type="PANTHER" id="PTHR34299:SF1">
    <property type="entry name" value="DIACYLGLYCEROL KINASE"/>
    <property type="match status" value="1"/>
</dbReference>
<feature type="binding site" evidence="3">
    <location>
        <position position="66"/>
    </location>
    <ligand>
        <name>ATP</name>
        <dbReference type="ChEBI" id="CHEBI:30616"/>
    </ligand>
</feature>
<feature type="active site" description="Proton acceptor" evidence="1">
    <location>
        <position position="59"/>
    </location>
</feature>
<evidence type="ECO:0000256" key="2">
    <source>
        <dbReference type="PIRSR" id="PIRSR600829-2"/>
    </source>
</evidence>
<gene>
    <name evidence="6" type="ORF">EWU20_08650</name>
</gene>
<keyword evidence="3" id="KW-0067">ATP-binding</keyword>
<evidence type="ECO:0000256" key="4">
    <source>
        <dbReference type="PIRSR" id="PIRSR600829-4"/>
    </source>
</evidence>
<keyword evidence="6" id="KW-0418">Kinase</keyword>
<proteinExistence type="predicted"/>
<dbReference type="GO" id="GO:0016301">
    <property type="term" value="F:kinase activity"/>
    <property type="evidence" value="ECO:0007669"/>
    <property type="project" value="UniProtKB-KW"/>
</dbReference>
<keyword evidence="3" id="KW-0547">Nucleotide-binding</keyword>
<protein>
    <submittedName>
        <fullName evidence="6">Diacylglycerol kinase family protein</fullName>
    </submittedName>
</protein>
<feature type="binding site" evidence="3">
    <location>
        <position position="18"/>
    </location>
    <ligand>
        <name>ATP</name>
        <dbReference type="ChEBI" id="CHEBI:30616"/>
    </ligand>
</feature>
<dbReference type="GO" id="GO:0008654">
    <property type="term" value="P:phospholipid biosynthetic process"/>
    <property type="evidence" value="ECO:0007669"/>
    <property type="project" value="InterPro"/>
</dbReference>
<keyword evidence="5" id="KW-0812">Transmembrane</keyword>
<evidence type="ECO:0000313" key="7">
    <source>
        <dbReference type="Proteomes" id="UP000293583"/>
    </source>
</evidence>
<sequence length="116" mass="12816">MFGLKHAINGLVELIKNERNARFHLVSTAVVIYVGWKVGFEASEWLWISLAVAGVWVAELLNTSLERITDLVSPQQSELAKKAKDYAAGAVLVMAIWAVIVFLLVAVPRIILSLML</sequence>
<dbReference type="InterPro" id="IPR000829">
    <property type="entry name" value="DAGK"/>
</dbReference>
<keyword evidence="5" id="KW-1133">Transmembrane helix</keyword>
<dbReference type="Proteomes" id="UP000293583">
    <property type="component" value="Unassembled WGS sequence"/>
</dbReference>
<dbReference type="OrthoDB" id="1493837at2"/>
<dbReference type="GO" id="GO:0005524">
    <property type="term" value="F:ATP binding"/>
    <property type="evidence" value="ECO:0007669"/>
    <property type="project" value="UniProtKB-KW"/>
</dbReference>
<feature type="binding site" evidence="4">
    <location>
        <position position="18"/>
    </location>
    <ligand>
        <name>a divalent metal cation</name>
        <dbReference type="ChEBI" id="CHEBI:60240"/>
    </ligand>
</feature>
<dbReference type="AlphaFoldDB" id="A0A4Q9B9K6"/>
<evidence type="ECO:0000256" key="1">
    <source>
        <dbReference type="PIRSR" id="PIRSR600829-1"/>
    </source>
</evidence>
<feature type="transmembrane region" description="Helical" evidence="5">
    <location>
        <begin position="86"/>
        <end position="111"/>
    </location>
</feature>
<dbReference type="Gene3D" id="1.10.3830.10">
    <property type="entry name" value="Diacylglycerol kinase (DAGK) domain"/>
    <property type="match status" value="1"/>
</dbReference>
<feature type="binding site" evidence="3">
    <location>
        <begin position="84"/>
        <end position="85"/>
    </location>
    <ligand>
        <name>ATP</name>
        <dbReference type="ChEBI" id="CHEBI:30616"/>
    </ligand>
</feature>
<evidence type="ECO:0000313" key="6">
    <source>
        <dbReference type="EMBL" id="TBH71886.1"/>
    </source>
</evidence>
<dbReference type="InterPro" id="IPR033717">
    <property type="entry name" value="UDPK"/>
</dbReference>
<feature type="binding site" evidence="4">
    <location>
        <position position="66"/>
    </location>
    <ligand>
        <name>a divalent metal cation</name>
        <dbReference type="ChEBI" id="CHEBI:60240"/>
    </ligand>
</feature>
<dbReference type="GO" id="GO:0046872">
    <property type="term" value="F:metal ion binding"/>
    <property type="evidence" value="ECO:0007669"/>
    <property type="project" value="UniProtKB-KW"/>
</dbReference>
<dbReference type="Pfam" id="PF01219">
    <property type="entry name" value="DAGK_prokar"/>
    <property type="match status" value="1"/>
</dbReference>